<feature type="chain" id="PRO_5011568496" evidence="3">
    <location>
        <begin position="25"/>
        <end position="464"/>
    </location>
</feature>
<sequence length="464" mass="49414">MRRSGVLSAFVAAGLAALSPSADAADPTGRFGLISDIHLDPFDPPSLAARLSDTDVRDWPTVFGALTEQAMSPWGSDSNFALMQSAVEAFAREAAGADFAIVPGDLLAHAFEQKAAEALGVAADAPSVREFAIKTTLFVGESLAAALPDRPVFLALGNNDSDCGDYEITPGGGYLAATRDMVRRLAGPDLVAADFDATYAAGGYYAVRHPGRPDTLILVVNDVLWSAKYRDACGTGGEAAAAAMMTWLANALARQKAAGDAVWIVHHIPWGIDPFSTAHSKAATCPARVVPFLRQPYADGYIQLLRTYRDIVQASYSGHVHMDDYRLLIDDAGKALGLQKIPPAISPIYGQNPGFEIVTYDPGTGIPTDFTTWYLANLDTASLAVAGDWQPEYTFTEAYALPQYSAESVARMIGDAEAGGPSADTFRRLYTVSHEPLSEADLPAYLCAIQHQEQADFTTCYCGG</sequence>
<keyword evidence="2" id="KW-0325">Glycoprotein</keyword>
<keyword evidence="6" id="KW-1185">Reference proteome</keyword>
<dbReference type="PANTHER" id="PTHR10340:SF57">
    <property type="entry name" value="METALLOPHOS DOMAIN-CONTAINING PROTEIN"/>
    <property type="match status" value="1"/>
</dbReference>
<dbReference type="STRING" id="665467.SAMN02982931_04236"/>
<keyword evidence="1" id="KW-0378">Hydrolase</keyword>
<dbReference type="EMBL" id="FMXQ01000010">
    <property type="protein sequence ID" value="SDB53465.1"/>
    <property type="molecule type" value="Genomic_DNA"/>
</dbReference>
<dbReference type="Pfam" id="PF00149">
    <property type="entry name" value="Metallophos"/>
    <property type="match status" value="1"/>
</dbReference>
<gene>
    <name evidence="5" type="ORF">SAMN02982931_04236</name>
</gene>
<feature type="domain" description="Calcineurin-like phosphoesterase" evidence="4">
    <location>
        <begin position="30"/>
        <end position="321"/>
    </location>
</feature>
<evidence type="ECO:0000313" key="5">
    <source>
        <dbReference type="EMBL" id="SDB53465.1"/>
    </source>
</evidence>
<dbReference type="Gene3D" id="3.60.21.10">
    <property type="match status" value="1"/>
</dbReference>
<protein>
    <submittedName>
        <fullName evidence="5">Calcineurin-like phosphoesterase</fullName>
    </submittedName>
</protein>
<keyword evidence="3" id="KW-0732">Signal</keyword>
<evidence type="ECO:0000256" key="3">
    <source>
        <dbReference type="SAM" id="SignalP"/>
    </source>
</evidence>
<evidence type="ECO:0000256" key="1">
    <source>
        <dbReference type="ARBA" id="ARBA00022801"/>
    </source>
</evidence>
<dbReference type="PANTHER" id="PTHR10340">
    <property type="entry name" value="SPHINGOMYELIN PHOSPHODIESTERASE"/>
    <property type="match status" value="1"/>
</dbReference>
<dbReference type="SUPFAM" id="SSF56300">
    <property type="entry name" value="Metallo-dependent phosphatases"/>
    <property type="match status" value="1"/>
</dbReference>
<reference evidence="5 6" key="1">
    <citation type="submission" date="2016-10" db="EMBL/GenBank/DDBJ databases">
        <authorList>
            <person name="de Groot N.N."/>
        </authorList>
    </citation>
    <scope>NUCLEOTIDE SEQUENCE [LARGE SCALE GENOMIC DNA]</scope>
    <source>
        <strain evidence="5 6">ATCC 35022</strain>
    </source>
</reference>
<evidence type="ECO:0000313" key="6">
    <source>
        <dbReference type="Proteomes" id="UP000199071"/>
    </source>
</evidence>
<name>A0A1G6E945_9HYPH</name>
<evidence type="ECO:0000259" key="4">
    <source>
        <dbReference type="Pfam" id="PF00149"/>
    </source>
</evidence>
<organism evidence="5 6">
    <name type="scientific">Bauldia litoralis</name>
    <dbReference type="NCBI Taxonomy" id="665467"/>
    <lineage>
        <taxon>Bacteria</taxon>
        <taxon>Pseudomonadati</taxon>
        <taxon>Pseudomonadota</taxon>
        <taxon>Alphaproteobacteria</taxon>
        <taxon>Hyphomicrobiales</taxon>
        <taxon>Kaistiaceae</taxon>
        <taxon>Bauldia</taxon>
    </lineage>
</organism>
<dbReference type="InterPro" id="IPR004843">
    <property type="entry name" value="Calcineurin-like_PHP"/>
</dbReference>
<accession>A0A1G6E945</accession>
<feature type="signal peptide" evidence="3">
    <location>
        <begin position="1"/>
        <end position="24"/>
    </location>
</feature>
<dbReference type="InterPro" id="IPR029052">
    <property type="entry name" value="Metallo-depent_PP-like"/>
</dbReference>
<dbReference type="Proteomes" id="UP000199071">
    <property type="component" value="Unassembled WGS sequence"/>
</dbReference>
<evidence type="ECO:0000256" key="2">
    <source>
        <dbReference type="ARBA" id="ARBA00023180"/>
    </source>
</evidence>
<dbReference type="AlphaFoldDB" id="A0A1G6E945"/>
<dbReference type="GO" id="GO:0016787">
    <property type="term" value="F:hydrolase activity"/>
    <property type="evidence" value="ECO:0007669"/>
    <property type="project" value="UniProtKB-KW"/>
</dbReference>
<proteinExistence type="predicted"/>